<accession>A0A8E4UY09</accession>
<gene>
    <name evidence="1" type="ORF">Colly1_75</name>
</gene>
<proteinExistence type="predicted"/>
<dbReference type="Proteomes" id="UP000693899">
    <property type="component" value="Segment"/>
</dbReference>
<evidence type="ECO:0000313" key="1">
    <source>
        <dbReference type="EMBL" id="QQO97361.1"/>
    </source>
</evidence>
<sequence length="92" mass="10221">MKLQNMIESVMTEADIIASVKRGNLGDQLRGHLKKMYDIDSSDLTAGDRNGKKVLIYSAVNPKQSTQDFLADDFLSNYLIIEPGIPTTFLAE</sequence>
<dbReference type="EMBL" id="MT732450">
    <property type="protein sequence ID" value="QQO97361.1"/>
    <property type="molecule type" value="Genomic_DNA"/>
</dbReference>
<organism evidence="1 2">
    <name type="scientific">Maribacter phage Colly_1</name>
    <dbReference type="NCBI Taxonomy" id="2745691"/>
    <lineage>
        <taxon>Viruses</taxon>
        <taxon>Duplodnaviria</taxon>
        <taxon>Heunggongvirae</taxon>
        <taxon>Uroviricota</taxon>
        <taxon>Caudoviricetes</taxon>
        <taxon>Molycolviridae</taxon>
        <taxon>Mollyvirus</taxon>
        <taxon>Mollyvirus colly</taxon>
    </lineage>
</organism>
<name>A0A8E4UY09_9CAUD</name>
<evidence type="ECO:0000313" key="2">
    <source>
        <dbReference type="Proteomes" id="UP000693899"/>
    </source>
</evidence>
<reference evidence="1" key="1">
    <citation type="submission" date="2020-07" db="EMBL/GenBank/DDBJ databases">
        <title>Highly diverse flavobacterial phages as mortality factor during North Sea spring blooms.</title>
        <authorList>
            <person name="Bartlau N."/>
            <person name="Wichels A."/>
            <person name="Krohne G."/>
            <person name="Adriaenssens E.M."/>
            <person name="Heins A."/>
            <person name="Fuchs B.M."/>
            <person name="Amann R."/>
            <person name="Moraru C."/>
        </authorList>
    </citation>
    <scope>NUCLEOTIDE SEQUENCE</scope>
</reference>
<keyword evidence="2" id="KW-1185">Reference proteome</keyword>
<protein>
    <submittedName>
        <fullName evidence="1">Uncharacterized protein</fullName>
    </submittedName>
</protein>